<dbReference type="InterPro" id="IPR001279">
    <property type="entry name" value="Metallo-B-lactamas"/>
</dbReference>
<dbReference type="GO" id="GO:0004416">
    <property type="term" value="F:hydroxyacylglutathione hydrolase activity"/>
    <property type="evidence" value="ECO:0007669"/>
    <property type="project" value="UniProtKB-EC"/>
</dbReference>
<dbReference type="EMBL" id="CP104013">
    <property type="protein sequence ID" value="UYP44101.1"/>
    <property type="molecule type" value="Genomic_DNA"/>
</dbReference>
<dbReference type="SUPFAM" id="SSF56281">
    <property type="entry name" value="Metallo-hydrolase/oxidoreductase"/>
    <property type="match status" value="1"/>
</dbReference>
<evidence type="ECO:0000259" key="1">
    <source>
        <dbReference type="SMART" id="SM00849"/>
    </source>
</evidence>
<dbReference type="PANTHER" id="PTHR42951">
    <property type="entry name" value="METALLO-BETA-LACTAMASE DOMAIN-CONTAINING"/>
    <property type="match status" value="1"/>
</dbReference>
<dbReference type="Pfam" id="PF00753">
    <property type="entry name" value="Lactamase_B"/>
    <property type="match status" value="1"/>
</dbReference>
<dbReference type="EC" id="3.1.2.6" evidence="2"/>
<sequence length="286" mass="32816">MSSNSDWYEVHKIKDDLINIKEQLDLIDPRFLTKFSNHFLLLGTKKALLIDTGAGLYPIKKIVDNIIGDRKLIVVNTHGHFDHIGGNEEFEEVHIHKMEAKVIKKPFNAFLLKKSPMKIKERYKDRNFKFNPPKNVIEIVDGKKFDLGGLIVSAIHTPGHSDGMLSLFTDRGELFTSDTVHYGTIFLPDKKKIPVLEQSIKKLQSLAKSNPEMEIYPGHEQYPLDPEIFDQLLNGIAMRNKNSSNRSIVGCFGMWQYEDEHFTYLEPITPLIRRLGVVIKNTLFAK</sequence>
<accession>A0ABY6HNG7</accession>
<gene>
    <name evidence="2" type="ORF">NEF87_000386</name>
</gene>
<dbReference type="PANTHER" id="PTHR42951:SF4">
    <property type="entry name" value="ACYL-COENZYME A THIOESTERASE MBLAC2"/>
    <property type="match status" value="1"/>
</dbReference>
<dbReference type="InterPro" id="IPR050855">
    <property type="entry name" value="NDM-1-like"/>
</dbReference>
<name>A0ABY6HNG7_9ARCH</name>
<dbReference type="InterPro" id="IPR036866">
    <property type="entry name" value="RibonucZ/Hydroxyglut_hydro"/>
</dbReference>
<feature type="domain" description="Metallo-beta-lactamase" evidence="1">
    <location>
        <begin position="35"/>
        <end position="219"/>
    </location>
</feature>
<organism evidence="2 3">
    <name type="scientific">Candidatus Lokiarchaeum ossiferum</name>
    <dbReference type="NCBI Taxonomy" id="2951803"/>
    <lineage>
        <taxon>Archaea</taxon>
        <taxon>Promethearchaeati</taxon>
        <taxon>Promethearchaeota</taxon>
        <taxon>Promethearchaeia</taxon>
        <taxon>Promethearchaeales</taxon>
        <taxon>Promethearchaeaceae</taxon>
        <taxon>Candidatus Lokiarchaeum</taxon>
    </lineage>
</organism>
<evidence type="ECO:0000313" key="2">
    <source>
        <dbReference type="EMBL" id="UYP44101.1"/>
    </source>
</evidence>
<proteinExistence type="predicted"/>
<dbReference type="Proteomes" id="UP001208689">
    <property type="component" value="Chromosome"/>
</dbReference>
<evidence type="ECO:0000313" key="3">
    <source>
        <dbReference type="Proteomes" id="UP001208689"/>
    </source>
</evidence>
<protein>
    <submittedName>
        <fullName evidence="2">Hydroxyacylglutathione hydrolase</fullName>
        <ecNumber evidence="2">3.1.2.6</ecNumber>
    </submittedName>
</protein>
<dbReference type="SMART" id="SM00849">
    <property type="entry name" value="Lactamase_B"/>
    <property type="match status" value="1"/>
</dbReference>
<reference evidence="2" key="1">
    <citation type="submission" date="2022-09" db="EMBL/GenBank/DDBJ databases">
        <title>Actin cytoskeleton and complex cell architecture in an #Asgard archaeon.</title>
        <authorList>
            <person name="Ponce Toledo R.I."/>
            <person name="Schleper C."/>
            <person name="Rodrigues Oliveira T."/>
            <person name="Wollweber F."/>
            <person name="Xu J."/>
            <person name="Rittmann S."/>
            <person name="Klingl A."/>
            <person name="Pilhofer M."/>
        </authorList>
    </citation>
    <scope>NUCLEOTIDE SEQUENCE</scope>
    <source>
        <strain evidence="2">B-35</strain>
    </source>
</reference>
<dbReference type="Gene3D" id="3.60.15.10">
    <property type="entry name" value="Ribonuclease Z/Hydroxyacylglutathione hydrolase-like"/>
    <property type="match status" value="1"/>
</dbReference>
<keyword evidence="3" id="KW-1185">Reference proteome</keyword>
<keyword evidence="2" id="KW-0378">Hydrolase</keyword>